<dbReference type="InterPro" id="IPR027843">
    <property type="entry name" value="DUF4440"/>
</dbReference>
<protein>
    <recommendedName>
        <fullName evidence="2">DUF4440 domain-containing protein</fullName>
    </recommendedName>
</protein>
<dbReference type="SUPFAM" id="SSF54427">
    <property type="entry name" value="NTF2-like"/>
    <property type="match status" value="1"/>
</dbReference>
<gene>
    <name evidence="3" type="ORF">tinsulaeT_06580</name>
</gene>
<keyword evidence="1" id="KW-0732">Signal</keyword>
<organism evidence="3 4">
    <name type="scientific">Thalassotalea insulae</name>
    <dbReference type="NCBI Taxonomy" id="2056778"/>
    <lineage>
        <taxon>Bacteria</taxon>
        <taxon>Pseudomonadati</taxon>
        <taxon>Pseudomonadota</taxon>
        <taxon>Gammaproteobacteria</taxon>
        <taxon>Alteromonadales</taxon>
        <taxon>Colwelliaceae</taxon>
        <taxon>Thalassotalea</taxon>
    </lineage>
</organism>
<sequence length="159" mass="17578">MQKYGAFILLTSSLLSTLVTASEEEKLMNNDNTEVLTTIMTMTSAFNNKNIDGVLSNYEDGASVMFEAGEKISDAAVLREMFEGAFQVNPQFEYPNGHEVYIANNVALHLAPWRMVGQAPDGTTFEQSGLSVAVLRKQENGKWLLLIDNPHGQSLMENN</sequence>
<dbReference type="RefSeq" id="WP_284243169.1">
    <property type="nucleotide sequence ID" value="NZ_BSST01000001.1"/>
</dbReference>
<accession>A0ABQ6GMU8</accession>
<dbReference type="Pfam" id="PF14534">
    <property type="entry name" value="DUF4440"/>
    <property type="match status" value="1"/>
</dbReference>
<keyword evidence="4" id="KW-1185">Reference proteome</keyword>
<comment type="caution">
    <text evidence="3">The sequence shown here is derived from an EMBL/GenBank/DDBJ whole genome shotgun (WGS) entry which is preliminary data.</text>
</comment>
<dbReference type="Proteomes" id="UP001157186">
    <property type="component" value="Unassembled WGS sequence"/>
</dbReference>
<name>A0ABQ6GMU8_9GAMM</name>
<reference evidence="3 4" key="1">
    <citation type="submission" date="2023-03" db="EMBL/GenBank/DDBJ databases">
        <title>Draft genome sequence of Thalassotalea insulae KCTC 62186T.</title>
        <authorList>
            <person name="Sawabe T."/>
        </authorList>
    </citation>
    <scope>NUCLEOTIDE SEQUENCE [LARGE SCALE GENOMIC DNA]</scope>
    <source>
        <strain evidence="3 4">KCTC 62186</strain>
    </source>
</reference>
<evidence type="ECO:0000313" key="3">
    <source>
        <dbReference type="EMBL" id="GLX77318.1"/>
    </source>
</evidence>
<feature type="domain" description="DUF4440" evidence="2">
    <location>
        <begin position="41"/>
        <end position="145"/>
    </location>
</feature>
<evidence type="ECO:0000313" key="4">
    <source>
        <dbReference type="Proteomes" id="UP001157186"/>
    </source>
</evidence>
<evidence type="ECO:0000256" key="1">
    <source>
        <dbReference type="SAM" id="SignalP"/>
    </source>
</evidence>
<dbReference type="InterPro" id="IPR032710">
    <property type="entry name" value="NTF2-like_dom_sf"/>
</dbReference>
<proteinExistence type="predicted"/>
<dbReference type="Gene3D" id="3.10.450.50">
    <property type="match status" value="1"/>
</dbReference>
<feature type="chain" id="PRO_5047362312" description="DUF4440 domain-containing protein" evidence="1">
    <location>
        <begin position="22"/>
        <end position="159"/>
    </location>
</feature>
<feature type="signal peptide" evidence="1">
    <location>
        <begin position="1"/>
        <end position="21"/>
    </location>
</feature>
<evidence type="ECO:0000259" key="2">
    <source>
        <dbReference type="Pfam" id="PF14534"/>
    </source>
</evidence>
<dbReference type="EMBL" id="BSST01000001">
    <property type="protein sequence ID" value="GLX77318.1"/>
    <property type="molecule type" value="Genomic_DNA"/>
</dbReference>